<dbReference type="InterPro" id="IPR003594">
    <property type="entry name" value="HATPase_dom"/>
</dbReference>
<dbReference type="Gene3D" id="3.30.565.10">
    <property type="entry name" value="Histidine kinase-like ATPase, C-terminal domain"/>
    <property type="match status" value="1"/>
</dbReference>
<keyword evidence="1" id="KW-0418">Kinase</keyword>
<dbReference type="PANTHER" id="PTHR35526">
    <property type="entry name" value="ANTI-SIGMA-F FACTOR RSBW-RELATED"/>
    <property type="match status" value="1"/>
</dbReference>
<dbReference type="Proteomes" id="UP000253303">
    <property type="component" value="Unassembled WGS sequence"/>
</dbReference>
<dbReference type="CDD" id="cd16936">
    <property type="entry name" value="HATPase_RsbW-like"/>
    <property type="match status" value="1"/>
</dbReference>
<accession>A0A366LUI2</accession>
<keyword evidence="1" id="KW-0723">Serine/threonine-protein kinase</keyword>
<organism evidence="4 5">
    <name type="scientific">Spongiactinospora rosea</name>
    <dbReference type="NCBI Taxonomy" id="2248750"/>
    <lineage>
        <taxon>Bacteria</taxon>
        <taxon>Bacillati</taxon>
        <taxon>Actinomycetota</taxon>
        <taxon>Actinomycetes</taxon>
        <taxon>Streptosporangiales</taxon>
        <taxon>Streptosporangiaceae</taxon>
        <taxon>Spongiactinospora</taxon>
    </lineage>
</organism>
<evidence type="ECO:0000256" key="1">
    <source>
        <dbReference type="ARBA" id="ARBA00022527"/>
    </source>
</evidence>
<keyword evidence="5" id="KW-1185">Reference proteome</keyword>
<protein>
    <recommendedName>
        <fullName evidence="3">Histidine kinase/HSP90-like ATPase domain-containing protein</fullName>
    </recommendedName>
</protein>
<dbReference type="PANTHER" id="PTHR35526:SF3">
    <property type="entry name" value="ANTI-SIGMA-F FACTOR RSBW"/>
    <property type="match status" value="1"/>
</dbReference>
<gene>
    <name evidence="4" type="ORF">DP939_25165</name>
</gene>
<name>A0A366LUI2_9ACTN</name>
<feature type="compositionally biased region" description="Basic and acidic residues" evidence="2">
    <location>
        <begin position="16"/>
        <end position="29"/>
    </location>
</feature>
<keyword evidence="1" id="KW-0808">Transferase</keyword>
<dbReference type="Pfam" id="PF13581">
    <property type="entry name" value="HATPase_c_2"/>
    <property type="match status" value="1"/>
</dbReference>
<dbReference type="InterPro" id="IPR050267">
    <property type="entry name" value="Anti-sigma-factor_SerPK"/>
</dbReference>
<sequence length="287" mass="31307">MVGVEPVHPVGEPAVDTDHRPDRRSEMRKVHPRMVGAGSSSTHRTFPRRTLTITATPANGHWPGGRSNATPVVRMADTGVDLTASLQSDHGRPPCVRARARWPVRSAIERGTAVTTSDPHSHADAATTTPPPNEVIFPSPGEDPLPLAVRRFRLAADDHAPSRARRLSGRTARRWGLPVDEYCLALVTSELVTNATRHATPAGGVVWLVLAWETDRLRVTVHDPSPVPPRPHRLPDPITSGTYDGDRAAWESGRGLIIVQALASGWGWEHTRWGKRVYVTLPLIPAT</sequence>
<feature type="domain" description="Histidine kinase/HSP90-like ATPase" evidence="3">
    <location>
        <begin position="159"/>
        <end position="277"/>
    </location>
</feature>
<reference evidence="4 5" key="1">
    <citation type="submission" date="2018-06" db="EMBL/GenBank/DDBJ databases">
        <title>Sphaerisporangium craniellae sp. nov., isolated from a marine sponge in the South China Sea.</title>
        <authorList>
            <person name="Li L."/>
        </authorList>
    </citation>
    <scope>NUCLEOTIDE SEQUENCE [LARGE SCALE GENOMIC DNA]</scope>
    <source>
        <strain evidence="4 5">LHW63015</strain>
    </source>
</reference>
<dbReference type="SUPFAM" id="SSF55874">
    <property type="entry name" value="ATPase domain of HSP90 chaperone/DNA topoisomerase II/histidine kinase"/>
    <property type="match status" value="1"/>
</dbReference>
<proteinExistence type="predicted"/>
<dbReference type="GO" id="GO:0004674">
    <property type="term" value="F:protein serine/threonine kinase activity"/>
    <property type="evidence" value="ECO:0007669"/>
    <property type="project" value="UniProtKB-KW"/>
</dbReference>
<comment type="caution">
    <text evidence="4">The sequence shown here is derived from an EMBL/GenBank/DDBJ whole genome shotgun (WGS) entry which is preliminary data.</text>
</comment>
<evidence type="ECO:0000313" key="5">
    <source>
        <dbReference type="Proteomes" id="UP000253303"/>
    </source>
</evidence>
<dbReference type="EMBL" id="QMEY01000012">
    <property type="protein sequence ID" value="RBQ17240.1"/>
    <property type="molecule type" value="Genomic_DNA"/>
</dbReference>
<evidence type="ECO:0000256" key="2">
    <source>
        <dbReference type="SAM" id="MobiDB-lite"/>
    </source>
</evidence>
<feature type="region of interest" description="Disordered" evidence="2">
    <location>
        <begin position="1"/>
        <end position="44"/>
    </location>
</feature>
<evidence type="ECO:0000313" key="4">
    <source>
        <dbReference type="EMBL" id="RBQ17240.1"/>
    </source>
</evidence>
<feature type="region of interest" description="Disordered" evidence="2">
    <location>
        <begin position="111"/>
        <end position="139"/>
    </location>
</feature>
<dbReference type="InterPro" id="IPR036890">
    <property type="entry name" value="HATPase_C_sf"/>
</dbReference>
<dbReference type="AlphaFoldDB" id="A0A366LUI2"/>
<feature type="compositionally biased region" description="Low complexity" evidence="2">
    <location>
        <begin position="1"/>
        <end position="14"/>
    </location>
</feature>
<evidence type="ECO:0000259" key="3">
    <source>
        <dbReference type="Pfam" id="PF13581"/>
    </source>
</evidence>